<dbReference type="Proteomes" id="UP000006339">
    <property type="component" value="Unassembled WGS sequence"/>
</dbReference>
<dbReference type="AlphaFoldDB" id="A0A828Y8Z8"/>
<proteinExistence type="predicted"/>
<accession>A0A828Y8Z8</accession>
<evidence type="ECO:0000313" key="1">
    <source>
        <dbReference type="EMBL" id="EKO53740.1"/>
    </source>
</evidence>
<sequence>MFFRTRTFFLAQFLLSFLGLGLFHTLYASENDILEISDILVHQTEVNRVLSVPASNSLSALDHEDFFVLDLDTVGVTKSNHSSNLARKKVSPLDLKDQVFPILIENRFLHLNGFNFDIPFFFYWSSQNFISSVTILAKNSVSFLEKTDVCLFVLDRRQLFNSKNCMFLFLLKKDPFNSKLFIALEDSLLYFIGLEKNTMASQNNEFHLARNRKFLTDSHLNLDVQVERLKSFLLRSVEFEEKLSATNWKQKNEPFVFWQAGSRVCNFIDRLFWKLRNDKVVLTKGFKTKVISVNVKVPLNVQLSINKSIRIQNSVFQFNNLFYQNSVVG</sequence>
<comment type="caution">
    <text evidence="1">The sequence shown here is derived from an EMBL/GenBank/DDBJ whole genome shotgun (WGS) entry which is preliminary data.</text>
</comment>
<name>A0A828Y8Z8_9LEPT</name>
<protein>
    <submittedName>
        <fullName evidence="1">Uncharacterized protein</fullName>
    </submittedName>
</protein>
<organism evidence="1 2">
    <name type="scientific">Leptospira kirschneri str. 200802841</name>
    <dbReference type="NCBI Taxonomy" id="1193047"/>
    <lineage>
        <taxon>Bacteria</taxon>
        <taxon>Pseudomonadati</taxon>
        <taxon>Spirochaetota</taxon>
        <taxon>Spirochaetia</taxon>
        <taxon>Leptospirales</taxon>
        <taxon>Leptospiraceae</taxon>
        <taxon>Leptospira</taxon>
    </lineage>
</organism>
<dbReference type="RefSeq" id="WP_004767882.1">
    <property type="nucleotide sequence ID" value="NZ_AKWH02000004.1"/>
</dbReference>
<gene>
    <name evidence="1" type="ORF">LEP1GSC131_3081</name>
</gene>
<evidence type="ECO:0000313" key="2">
    <source>
        <dbReference type="Proteomes" id="UP000006339"/>
    </source>
</evidence>
<keyword evidence="2" id="KW-1185">Reference proteome</keyword>
<dbReference type="EMBL" id="AKWH02000004">
    <property type="protein sequence ID" value="EKO53740.1"/>
    <property type="molecule type" value="Genomic_DNA"/>
</dbReference>
<reference evidence="1" key="1">
    <citation type="submission" date="2012-10" db="EMBL/GenBank/DDBJ databases">
        <authorList>
            <person name="Harkins D.M."/>
            <person name="Durkin A.S."/>
            <person name="Brinkac L.M."/>
            <person name="Selengut J.D."/>
            <person name="Sanka R."/>
            <person name="DePew J."/>
            <person name="Purushe J."/>
            <person name="Picardeau M."/>
            <person name="Werts C."/>
            <person name="Goarant C."/>
            <person name="Vinetz J.M."/>
            <person name="Sutton G.G."/>
            <person name="Nelson W.C."/>
            <person name="Fouts D.E."/>
        </authorList>
    </citation>
    <scope>NUCLEOTIDE SEQUENCE [LARGE SCALE GENOMIC DNA]</scope>
    <source>
        <strain evidence="1">200802841</strain>
    </source>
</reference>